<dbReference type="InterPro" id="IPR027417">
    <property type="entry name" value="P-loop_NTPase"/>
</dbReference>
<protein>
    <submittedName>
        <fullName evidence="11">ABC transporter ATP-binding protein</fullName>
    </submittedName>
</protein>
<evidence type="ECO:0000256" key="8">
    <source>
        <dbReference type="ARBA" id="ARBA00023065"/>
    </source>
</evidence>
<evidence type="ECO:0000256" key="6">
    <source>
        <dbReference type="ARBA" id="ARBA00022840"/>
    </source>
</evidence>
<dbReference type="PROSITE" id="PS00211">
    <property type="entry name" value="ABC_TRANSPORTER_1"/>
    <property type="match status" value="1"/>
</dbReference>
<evidence type="ECO:0000256" key="1">
    <source>
        <dbReference type="ARBA" id="ARBA00004202"/>
    </source>
</evidence>
<sequence>MTPPQLRAENLTVAYGDRPVLDSIDIEIPSQAITAIVGPNGCGKSTLLRAMGRVLTPRAGAVLLDAEPVHRLSTRAVARTLGLLPQSNVVPEQLTVADLVVRGRYPHRGAFGRWSTTDQRAVDEALAATGTTELADRLVDELSGGQRQRAWIAMVLAQQTPILLLDEPTTYLDLAHRIEILRLLRTLNTHHGVTVVMVLHDLDEASRYADHLIALRDGAITAQGDPREIVTPTLVETVFGVTCTTIPDPITGTPLIIPLDAAHDTHPASAG</sequence>
<comment type="caution">
    <text evidence="11">The sequence shown here is derived from an EMBL/GenBank/DDBJ whole genome shotgun (WGS) entry which is preliminary data.</text>
</comment>
<proteinExistence type="predicted"/>
<evidence type="ECO:0000313" key="12">
    <source>
        <dbReference type="Proteomes" id="UP001596337"/>
    </source>
</evidence>
<dbReference type="Gene3D" id="3.40.50.300">
    <property type="entry name" value="P-loop containing nucleotide triphosphate hydrolases"/>
    <property type="match status" value="1"/>
</dbReference>
<evidence type="ECO:0000256" key="3">
    <source>
        <dbReference type="ARBA" id="ARBA00022475"/>
    </source>
</evidence>
<dbReference type="InterPro" id="IPR017871">
    <property type="entry name" value="ABC_transporter-like_CS"/>
</dbReference>
<dbReference type="SMART" id="SM00382">
    <property type="entry name" value="AAA"/>
    <property type="match status" value="1"/>
</dbReference>
<dbReference type="PROSITE" id="PS50893">
    <property type="entry name" value="ABC_TRANSPORTER_2"/>
    <property type="match status" value="1"/>
</dbReference>
<keyword evidence="9" id="KW-0472">Membrane</keyword>
<evidence type="ECO:0000256" key="9">
    <source>
        <dbReference type="ARBA" id="ARBA00023136"/>
    </source>
</evidence>
<dbReference type="EMBL" id="JBHSXX010000001">
    <property type="protein sequence ID" value="MFC6870625.1"/>
    <property type="molecule type" value="Genomic_DNA"/>
</dbReference>
<dbReference type="InterPro" id="IPR003593">
    <property type="entry name" value="AAA+_ATPase"/>
</dbReference>
<gene>
    <name evidence="11" type="ORF">ACFQGD_26185</name>
</gene>
<keyword evidence="5" id="KW-0547">Nucleotide-binding</keyword>
<evidence type="ECO:0000313" key="11">
    <source>
        <dbReference type="EMBL" id="MFC6870625.1"/>
    </source>
</evidence>
<keyword evidence="4" id="KW-0410">Iron transport</keyword>
<dbReference type="InterPro" id="IPR051535">
    <property type="entry name" value="Siderophore_ABC-ATPase"/>
</dbReference>
<accession>A0ABW2C5I3</accession>
<reference evidence="12" key="1">
    <citation type="journal article" date="2019" name="Int. J. Syst. Evol. Microbiol.">
        <title>The Global Catalogue of Microorganisms (GCM) 10K type strain sequencing project: providing services to taxonomists for standard genome sequencing and annotation.</title>
        <authorList>
            <consortium name="The Broad Institute Genomics Platform"/>
            <consortium name="The Broad Institute Genome Sequencing Center for Infectious Disease"/>
            <person name="Wu L."/>
            <person name="Ma J."/>
        </authorList>
    </citation>
    <scope>NUCLEOTIDE SEQUENCE [LARGE SCALE GENOMIC DNA]</scope>
    <source>
        <strain evidence="12">KCTC 32255</strain>
    </source>
</reference>
<keyword evidence="7" id="KW-0408">Iron</keyword>
<dbReference type="CDD" id="cd03214">
    <property type="entry name" value="ABC_Iron-Siderophores_B12_Hemin"/>
    <property type="match status" value="1"/>
</dbReference>
<evidence type="ECO:0000256" key="7">
    <source>
        <dbReference type="ARBA" id="ARBA00023004"/>
    </source>
</evidence>
<keyword evidence="2" id="KW-0813">Transport</keyword>
<dbReference type="RefSeq" id="WP_345404869.1">
    <property type="nucleotide sequence ID" value="NZ_BAABLA010000119.1"/>
</dbReference>
<keyword evidence="6 11" id="KW-0067">ATP-binding</keyword>
<evidence type="ECO:0000256" key="2">
    <source>
        <dbReference type="ARBA" id="ARBA00022448"/>
    </source>
</evidence>
<dbReference type="PANTHER" id="PTHR42771:SF2">
    <property type="entry name" value="IRON(3+)-HYDROXAMATE IMPORT ATP-BINDING PROTEIN FHUC"/>
    <property type="match status" value="1"/>
</dbReference>
<evidence type="ECO:0000256" key="4">
    <source>
        <dbReference type="ARBA" id="ARBA00022496"/>
    </source>
</evidence>
<keyword evidence="3" id="KW-1003">Cell membrane</keyword>
<keyword evidence="8" id="KW-0406">Ion transport</keyword>
<dbReference type="Pfam" id="PF00005">
    <property type="entry name" value="ABC_tran"/>
    <property type="match status" value="1"/>
</dbReference>
<dbReference type="PANTHER" id="PTHR42771">
    <property type="entry name" value="IRON(3+)-HYDROXAMATE IMPORT ATP-BINDING PROTEIN FHUC"/>
    <property type="match status" value="1"/>
</dbReference>
<keyword evidence="12" id="KW-1185">Reference proteome</keyword>
<name>A0ABW2C5I3_9PSEU</name>
<dbReference type="InterPro" id="IPR003439">
    <property type="entry name" value="ABC_transporter-like_ATP-bd"/>
</dbReference>
<organism evidence="11 12">
    <name type="scientific">Haloechinothrix salitolerans</name>
    <dbReference type="NCBI Taxonomy" id="926830"/>
    <lineage>
        <taxon>Bacteria</taxon>
        <taxon>Bacillati</taxon>
        <taxon>Actinomycetota</taxon>
        <taxon>Actinomycetes</taxon>
        <taxon>Pseudonocardiales</taxon>
        <taxon>Pseudonocardiaceae</taxon>
        <taxon>Haloechinothrix</taxon>
    </lineage>
</organism>
<dbReference type="GO" id="GO:0005524">
    <property type="term" value="F:ATP binding"/>
    <property type="evidence" value="ECO:0007669"/>
    <property type="project" value="UniProtKB-KW"/>
</dbReference>
<dbReference type="Proteomes" id="UP001596337">
    <property type="component" value="Unassembled WGS sequence"/>
</dbReference>
<comment type="subcellular location">
    <subcellularLocation>
        <location evidence="1">Cell membrane</location>
        <topology evidence="1">Peripheral membrane protein</topology>
    </subcellularLocation>
</comment>
<evidence type="ECO:0000256" key="5">
    <source>
        <dbReference type="ARBA" id="ARBA00022741"/>
    </source>
</evidence>
<dbReference type="SUPFAM" id="SSF52540">
    <property type="entry name" value="P-loop containing nucleoside triphosphate hydrolases"/>
    <property type="match status" value="1"/>
</dbReference>
<feature type="domain" description="ABC transporter" evidence="10">
    <location>
        <begin position="6"/>
        <end position="242"/>
    </location>
</feature>
<evidence type="ECO:0000259" key="10">
    <source>
        <dbReference type="PROSITE" id="PS50893"/>
    </source>
</evidence>